<feature type="domain" description="Sulfatase-modifying factor enzyme-like" evidence="1">
    <location>
        <begin position="24"/>
        <end position="244"/>
    </location>
</feature>
<dbReference type="AlphaFoldDB" id="A0A6C2YSQ3"/>
<reference evidence="2" key="1">
    <citation type="submission" date="2019-04" db="EMBL/GenBank/DDBJ databases">
        <authorList>
            <consortium name="Science for Life Laboratories"/>
        </authorList>
    </citation>
    <scope>NUCLEOTIDE SEQUENCE</scope>
    <source>
        <strain evidence="2">MBLW1</strain>
    </source>
</reference>
<dbReference type="GO" id="GO:0016301">
    <property type="term" value="F:kinase activity"/>
    <property type="evidence" value="ECO:0007669"/>
    <property type="project" value="UniProtKB-KW"/>
</dbReference>
<keyword evidence="2" id="KW-0418">Kinase</keyword>
<sequence>MIEVGQDWEWSLEGESTRPLLLKWIQPGSFLMGSPATEVGRNPDERQFRSTFAHGFWIGAYFITQGQYAALMGMNPSRFCSDANRPVECVSWDDALACCERLNASLRSELPAGCLFALPSESQWEYCCRAGTTTPYFCGESAECLNEYAWHGGNCNGETHPVGLKLPNAWGLFDFQGNVMEWCLDGYTPYPSEDAIDWVGTHDKIGVTFRSGSWGTTDFRVFRSAHRGYTGRSARRAWFGFRVALTLRRS</sequence>
<name>A0A6C2YSQ3_9BACT</name>
<dbReference type="InterPro" id="IPR005532">
    <property type="entry name" value="SUMF_dom"/>
</dbReference>
<organism evidence="2">
    <name type="scientific">Tuwongella immobilis</name>
    <dbReference type="NCBI Taxonomy" id="692036"/>
    <lineage>
        <taxon>Bacteria</taxon>
        <taxon>Pseudomonadati</taxon>
        <taxon>Planctomycetota</taxon>
        <taxon>Planctomycetia</taxon>
        <taxon>Gemmatales</taxon>
        <taxon>Gemmataceae</taxon>
        <taxon>Tuwongella</taxon>
    </lineage>
</organism>
<keyword evidence="3" id="KW-1185">Reference proteome</keyword>
<evidence type="ECO:0000259" key="1">
    <source>
        <dbReference type="Pfam" id="PF03781"/>
    </source>
</evidence>
<dbReference type="Pfam" id="PF03781">
    <property type="entry name" value="FGE-sulfatase"/>
    <property type="match status" value="1"/>
</dbReference>
<proteinExistence type="predicted"/>
<dbReference type="PANTHER" id="PTHR23150:SF19">
    <property type="entry name" value="FORMYLGLYCINE-GENERATING ENZYME"/>
    <property type="match status" value="1"/>
</dbReference>
<accession>A0A6C2YSQ3</accession>
<dbReference type="InParanoid" id="A0A6C2YSQ3"/>
<protein>
    <recommendedName>
        <fullName evidence="1">Sulfatase-modifying factor enzyme-like domain-containing protein</fullName>
    </recommendedName>
</protein>
<dbReference type="InterPro" id="IPR016187">
    <property type="entry name" value="CTDL_fold"/>
</dbReference>
<dbReference type="EMBL" id="LR593887">
    <property type="protein sequence ID" value="VTS06839.1"/>
    <property type="molecule type" value="Genomic_DNA"/>
</dbReference>
<dbReference type="EMBL" id="LR586016">
    <property type="protein sequence ID" value="VIP04740.1"/>
    <property type="molecule type" value="Genomic_DNA"/>
</dbReference>
<dbReference type="RefSeq" id="WP_162659780.1">
    <property type="nucleotide sequence ID" value="NZ_LR593887.1"/>
</dbReference>
<dbReference type="PANTHER" id="PTHR23150">
    <property type="entry name" value="SULFATASE MODIFYING FACTOR 1, 2"/>
    <property type="match status" value="1"/>
</dbReference>
<dbReference type="InterPro" id="IPR042095">
    <property type="entry name" value="SUMF_sf"/>
</dbReference>
<dbReference type="Gene3D" id="3.90.1580.10">
    <property type="entry name" value="paralog of FGE (formylglycine-generating enzyme)"/>
    <property type="match status" value="1"/>
</dbReference>
<evidence type="ECO:0000313" key="3">
    <source>
        <dbReference type="Proteomes" id="UP000464378"/>
    </source>
</evidence>
<keyword evidence="2" id="KW-0808">Transferase</keyword>
<gene>
    <name evidence="2" type="ORF">GMBLW1_44530</name>
</gene>
<dbReference type="InterPro" id="IPR051043">
    <property type="entry name" value="Sulfatase_Mod_Factor_Kinase"/>
</dbReference>
<dbReference type="KEGG" id="tim:GMBLW1_44530"/>
<evidence type="ECO:0000313" key="2">
    <source>
        <dbReference type="EMBL" id="VIP04740.1"/>
    </source>
</evidence>
<dbReference type="SUPFAM" id="SSF56436">
    <property type="entry name" value="C-type lectin-like"/>
    <property type="match status" value="1"/>
</dbReference>
<dbReference type="GO" id="GO:0120147">
    <property type="term" value="F:formylglycine-generating oxidase activity"/>
    <property type="evidence" value="ECO:0007669"/>
    <property type="project" value="TreeGrafter"/>
</dbReference>
<dbReference type="Proteomes" id="UP000464378">
    <property type="component" value="Chromosome"/>
</dbReference>